<dbReference type="AlphaFoldDB" id="A0A6J4MYH0"/>
<protein>
    <submittedName>
        <fullName evidence="2">Uncharacterized protein</fullName>
    </submittedName>
</protein>
<sequence length="82" mass="9203">MLREAKLEREVARLRAALATAESQATPARFKRRPPDVLRGTPRSDRGGRRPPPWSRLWRSASRARCIHECRRSGASGASRPG</sequence>
<accession>A0A6J4MYH0</accession>
<feature type="region of interest" description="Disordered" evidence="1">
    <location>
        <begin position="19"/>
        <end position="57"/>
    </location>
</feature>
<evidence type="ECO:0000256" key="1">
    <source>
        <dbReference type="SAM" id="MobiDB-lite"/>
    </source>
</evidence>
<evidence type="ECO:0000313" key="2">
    <source>
        <dbReference type="EMBL" id="CAA9372646.1"/>
    </source>
</evidence>
<name>A0A6J4MYH0_9BACT</name>
<proteinExistence type="predicted"/>
<gene>
    <name evidence="2" type="ORF">AVDCRST_MAG68-5639</name>
</gene>
<organism evidence="2">
    <name type="scientific">uncultured Gemmatimonadota bacterium</name>
    <dbReference type="NCBI Taxonomy" id="203437"/>
    <lineage>
        <taxon>Bacteria</taxon>
        <taxon>Pseudomonadati</taxon>
        <taxon>Gemmatimonadota</taxon>
        <taxon>environmental samples</taxon>
    </lineage>
</organism>
<dbReference type="EMBL" id="CADCTW010000254">
    <property type="protein sequence ID" value="CAA9372646.1"/>
    <property type="molecule type" value="Genomic_DNA"/>
</dbReference>
<reference evidence="2" key="1">
    <citation type="submission" date="2020-02" db="EMBL/GenBank/DDBJ databases">
        <authorList>
            <person name="Meier V. D."/>
        </authorList>
    </citation>
    <scope>NUCLEOTIDE SEQUENCE</scope>
    <source>
        <strain evidence="2">AVDCRST_MAG68</strain>
    </source>
</reference>